<reference evidence="2" key="1">
    <citation type="submission" date="2023-03" db="EMBL/GenBank/DDBJ databases">
        <title>Massive genome expansion in bonnet fungi (Mycena s.s.) driven by repeated elements and novel gene families across ecological guilds.</title>
        <authorList>
            <consortium name="Lawrence Berkeley National Laboratory"/>
            <person name="Harder C.B."/>
            <person name="Miyauchi S."/>
            <person name="Viragh M."/>
            <person name="Kuo A."/>
            <person name="Thoen E."/>
            <person name="Andreopoulos B."/>
            <person name="Lu D."/>
            <person name="Skrede I."/>
            <person name="Drula E."/>
            <person name="Henrissat B."/>
            <person name="Morin E."/>
            <person name="Kohler A."/>
            <person name="Barry K."/>
            <person name="LaButti K."/>
            <person name="Morin E."/>
            <person name="Salamov A."/>
            <person name="Lipzen A."/>
            <person name="Mereny Z."/>
            <person name="Hegedus B."/>
            <person name="Baldrian P."/>
            <person name="Stursova M."/>
            <person name="Weitz H."/>
            <person name="Taylor A."/>
            <person name="Grigoriev I.V."/>
            <person name="Nagy L.G."/>
            <person name="Martin F."/>
            <person name="Kauserud H."/>
        </authorList>
    </citation>
    <scope>NUCLEOTIDE SEQUENCE</scope>
    <source>
        <strain evidence="2">CBHHK002</strain>
    </source>
</reference>
<accession>A0AAD7AGV0</accession>
<keyword evidence="3" id="KW-1185">Reference proteome</keyword>
<name>A0AAD7AGV0_9AGAR</name>
<dbReference type="Pfam" id="PF12708">
    <property type="entry name" value="Pect-lyase_RHGA_epim"/>
    <property type="match status" value="1"/>
</dbReference>
<dbReference type="SUPFAM" id="SSF51126">
    <property type="entry name" value="Pectin lyase-like"/>
    <property type="match status" value="1"/>
</dbReference>
<dbReference type="InterPro" id="IPR024535">
    <property type="entry name" value="RHGA/B-epi-like_pectate_lyase"/>
</dbReference>
<dbReference type="InterPro" id="IPR012334">
    <property type="entry name" value="Pectin_lyas_fold"/>
</dbReference>
<sequence length="117" mass="12849">MPCSTDKCVRVRCVVVFYPYPFIPLPIQAGLAQQNASSPGYKIFRNVKTDYHAVGDGVADDTVAINKAISDGIRCGQGCNSSTITPAVVYFPPGKYRVTTPTPCVAYNFQHINYRVR</sequence>
<dbReference type="EMBL" id="JARIHO010000007">
    <property type="protein sequence ID" value="KAJ7358100.1"/>
    <property type="molecule type" value="Genomic_DNA"/>
</dbReference>
<dbReference type="Proteomes" id="UP001218218">
    <property type="component" value="Unassembled WGS sequence"/>
</dbReference>
<evidence type="ECO:0000313" key="2">
    <source>
        <dbReference type="EMBL" id="KAJ7358100.1"/>
    </source>
</evidence>
<comment type="caution">
    <text evidence="2">The sequence shown here is derived from an EMBL/GenBank/DDBJ whole genome shotgun (WGS) entry which is preliminary data.</text>
</comment>
<evidence type="ECO:0000313" key="3">
    <source>
        <dbReference type="Proteomes" id="UP001218218"/>
    </source>
</evidence>
<keyword evidence="2" id="KW-0456">Lyase</keyword>
<gene>
    <name evidence="2" type="ORF">DFH08DRAFT_1075346</name>
</gene>
<feature type="domain" description="Rhamnogalacturonase A/B/Epimerase-like pectate lyase" evidence="1">
    <location>
        <begin position="44"/>
        <end position="101"/>
    </location>
</feature>
<dbReference type="GO" id="GO:0016829">
    <property type="term" value="F:lyase activity"/>
    <property type="evidence" value="ECO:0007669"/>
    <property type="project" value="UniProtKB-KW"/>
</dbReference>
<protein>
    <submittedName>
        <fullName evidence="2">Pectate lyase superfamily protein-domain-containing protein</fullName>
    </submittedName>
</protein>
<dbReference type="InterPro" id="IPR011050">
    <property type="entry name" value="Pectin_lyase_fold/virulence"/>
</dbReference>
<proteinExistence type="predicted"/>
<dbReference type="AlphaFoldDB" id="A0AAD7AGV0"/>
<evidence type="ECO:0000259" key="1">
    <source>
        <dbReference type="Pfam" id="PF12708"/>
    </source>
</evidence>
<organism evidence="2 3">
    <name type="scientific">Mycena albidolilacea</name>
    <dbReference type="NCBI Taxonomy" id="1033008"/>
    <lineage>
        <taxon>Eukaryota</taxon>
        <taxon>Fungi</taxon>
        <taxon>Dikarya</taxon>
        <taxon>Basidiomycota</taxon>
        <taxon>Agaricomycotina</taxon>
        <taxon>Agaricomycetes</taxon>
        <taxon>Agaricomycetidae</taxon>
        <taxon>Agaricales</taxon>
        <taxon>Marasmiineae</taxon>
        <taxon>Mycenaceae</taxon>
        <taxon>Mycena</taxon>
    </lineage>
</organism>
<dbReference type="Gene3D" id="2.160.20.10">
    <property type="entry name" value="Single-stranded right-handed beta-helix, Pectin lyase-like"/>
    <property type="match status" value="1"/>
</dbReference>